<reference evidence="5" key="1">
    <citation type="submission" date="2021-02" db="EMBL/GenBank/DDBJ databases">
        <authorList>
            <person name="Dougan E. K."/>
            <person name="Rhodes N."/>
            <person name="Thang M."/>
            <person name="Chan C."/>
        </authorList>
    </citation>
    <scope>NUCLEOTIDE SEQUENCE</scope>
</reference>
<organism evidence="5 6">
    <name type="scientific">Symbiodinium natans</name>
    <dbReference type="NCBI Taxonomy" id="878477"/>
    <lineage>
        <taxon>Eukaryota</taxon>
        <taxon>Sar</taxon>
        <taxon>Alveolata</taxon>
        <taxon>Dinophyceae</taxon>
        <taxon>Suessiales</taxon>
        <taxon>Symbiodiniaceae</taxon>
        <taxon>Symbiodinium</taxon>
    </lineage>
</organism>
<feature type="compositionally biased region" description="Basic and acidic residues" evidence="4">
    <location>
        <begin position="583"/>
        <end position="592"/>
    </location>
</feature>
<proteinExistence type="predicted"/>
<sequence length="1061" mass="115398">MLRVWMASGVEHAVALEQLADSERTAERPVLALKQHLSKLCGVPRFRQRLLCGSTCLQDCEKLEPSQELQLVLLPFAETSSEQGRGLCRAAMQGQEEEVERMLSLPQDPEAQELDLSDLSYRFHMITPLLATSGGGSIAVARLLLEARAHPDKGSETTTPLVKACRMGHVEVAQALLQAGADKDKCGECGFGNLTPLAVSAELGQVELVRILLDARADPDKYGDVDVTPLARACRHGSEAVARLLLAAGAEKDKDGRGTFRFSFAADTAKAKAGWTPLVEAAQYGHGDVVQLLLEAKADKDKFSHGCTALGKACEYGYVEVGRLLLQHSADPDKASGHITPLTWAVRQGTVELAKLLLDAGACTGQDSDNLTPLACAARKGDCDMALLLLEFKANVDLGYFKPLLEASQQGHPTMTSLLLQARADPNAGCWMPLVEAAQAGHVQVVHQLLAARADTEKCGNSDLTALAKAVESGRTDIVDLLVDSACLRLEKRVRLLPEEELEKLCGDCYTLGTSHLSRVKDFKVRALAAVADAEAQALPAVAAQAEDNVKRALSLRSRERNQMIRMQGLNSEGAWSRQADIPSDHESDREAPSSSDEEQDESATPPPAPSFCDISPSKLGAPALLDVACEALAGSGRVPANSPAVSASLSRPSASRFARGAATKEDWTRLVHKANTFILRSYVAMAEREPITKYVEEATRAFLDAWEFGSLKEDPVVAQLILDKVKGQYNKHLSKALACLDLQSVDDLRAAAEGSAGYGPEIQLMEPAVAKMMTYHSRYLLQMAMAMGDRKALALALVESCRLMGDLPDAALWQPVAGSRPEADDEDKKDVEAKEEEKEEEKELAAKEMPEAHEEVEFRGTLSGPCAFDGGPGMPEGELQRRPNTPARSVDSADLVLADPGPLWSSLHRSFAEGGGPSPTIPARSCAQLLQLAREMYRQKLFDESRQLLLTEAARELLGDGLDHFGEAWMQQQLSVMRSKQVGSLDPRSKRELESPKFIRALQALFDLTTRQVITRDRQGKLPTRLKVVKAKRSVNLDAYRAYYARRTETLLRIVGSYRP</sequence>
<dbReference type="Gene3D" id="1.25.40.20">
    <property type="entry name" value="Ankyrin repeat-containing domain"/>
    <property type="match status" value="3"/>
</dbReference>
<dbReference type="InterPro" id="IPR036770">
    <property type="entry name" value="Ankyrin_rpt-contain_sf"/>
</dbReference>
<gene>
    <name evidence="5" type="primary">ANKRD17</name>
    <name evidence="5" type="ORF">SNAT2548_LOCUS1936</name>
</gene>
<evidence type="ECO:0000313" key="6">
    <source>
        <dbReference type="Proteomes" id="UP000604046"/>
    </source>
</evidence>
<feature type="region of interest" description="Disordered" evidence="4">
    <location>
        <begin position="816"/>
        <end position="853"/>
    </location>
</feature>
<feature type="repeat" description="ANK" evidence="3">
    <location>
        <begin position="156"/>
        <end position="188"/>
    </location>
</feature>
<keyword evidence="2 3" id="KW-0040">ANK repeat</keyword>
<dbReference type="CDD" id="cd17039">
    <property type="entry name" value="Ubl_ubiquitin_like"/>
    <property type="match status" value="1"/>
</dbReference>
<name>A0A812HTP1_9DINO</name>
<keyword evidence="6" id="KW-1185">Reference proteome</keyword>
<evidence type="ECO:0000256" key="4">
    <source>
        <dbReference type="SAM" id="MobiDB-lite"/>
    </source>
</evidence>
<evidence type="ECO:0000256" key="3">
    <source>
        <dbReference type="PROSITE-ProRule" id="PRU00023"/>
    </source>
</evidence>
<dbReference type="SUPFAM" id="SSF48403">
    <property type="entry name" value="Ankyrin repeat"/>
    <property type="match status" value="1"/>
</dbReference>
<evidence type="ECO:0000256" key="1">
    <source>
        <dbReference type="ARBA" id="ARBA00022737"/>
    </source>
</evidence>
<dbReference type="AlphaFoldDB" id="A0A812HTP1"/>
<dbReference type="Pfam" id="PF12796">
    <property type="entry name" value="Ank_2"/>
    <property type="match status" value="5"/>
</dbReference>
<feature type="region of interest" description="Disordered" evidence="4">
    <location>
        <begin position="566"/>
        <end position="616"/>
    </location>
</feature>
<feature type="repeat" description="ANK" evidence="3">
    <location>
        <begin position="305"/>
        <end position="337"/>
    </location>
</feature>
<protein>
    <submittedName>
        <fullName evidence="5">ANKRD17 protein</fullName>
    </submittedName>
</protein>
<keyword evidence="1" id="KW-0677">Repeat</keyword>
<dbReference type="OrthoDB" id="4772757at2759"/>
<dbReference type="EMBL" id="CAJNDS010000112">
    <property type="protein sequence ID" value="CAE6960704.1"/>
    <property type="molecule type" value="Genomic_DNA"/>
</dbReference>
<feature type="repeat" description="ANK" evidence="3">
    <location>
        <begin position="273"/>
        <end position="305"/>
    </location>
</feature>
<dbReference type="Proteomes" id="UP000604046">
    <property type="component" value="Unassembled WGS sequence"/>
</dbReference>
<dbReference type="PROSITE" id="PS50088">
    <property type="entry name" value="ANK_REPEAT"/>
    <property type="match status" value="5"/>
</dbReference>
<evidence type="ECO:0000256" key="2">
    <source>
        <dbReference type="ARBA" id="ARBA00023043"/>
    </source>
</evidence>
<comment type="caution">
    <text evidence="5">The sequence shown here is derived from an EMBL/GenBank/DDBJ whole genome shotgun (WGS) entry which is preliminary data.</text>
</comment>
<accession>A0A812HTP1</accession>
<feature type="repeat" description="ANK" evidence="3">
    <location>
        <begin position="192"/>
        <end position="224"/>
    </location>
</feature>
<feature type="compositionally biased region" description="Basic and acidic residues" evidence="4">
    <location>
        <begin position="827"/>
        <end position="853"/>
    </location>
</feature>
<feature type="region of interest" description="Disordered" evidence="4">
    <location>
        <begin position="866"/>
        <end position="891"/>
    </location>
</feature>
<dbReference type="SMART" id="SM00248">
    <property type="entry name" value="ANK"/>
    <property type="match status" value="11"/>
</dbReference>
<dbReference type="PANTHER" id="PTHR24126">
    <property type="entry name" value="ANKYRIN REPEAT, PH AND SEC7 DOMAIN CONTAINING PROTEIN SECG-RELATED"/>
    <property type="match status" value="1"/>
</dbReference>
<dbReference type="InterPro" id="IPR002110">
    <property type="entry name" value="Ankyrin_rpt"/>
</dbReference>
<evidence type="ECO:0000313" key="5">
    <source>
        <dbReference type="EMBL" id="CAE6960704.1"/>
    </source>
</evidence>
<feature type="repeat" description="ANK" evidence="3">
    <location>
        <begin position="337"/>
        <end position="369"/>
    </location>
</feature>
<dbReference type="PROSITE" id="PS50297">
    <property type="entry name" value="ANK_REP_REGION"/>
    <property type="match status" value="3"/>
</dbReference>
<dbReference type="PANTHER" id="PTHR24126:SF14">
    <property type="entry name" value="ANK_REP_REGION DOMAIN-CONTAINING PROTEIN"/>
    <property type="match status" value="1"/>
</dbReference>